<dbReference type="AlphaFoldDB" id="A0A3N7HUC0"/>
<dbReference type="OrthoDB" id="9813903at2"/>
<name>A0A3N7HUC0_9BURK</name>
<sequence>MPLLEPLDAQALDTRISELLAATAGGYDRHLDEEITEVLQLLREQLKMDVIFVSEFINGQRVFRFVDGGDALGIHAGVGDPLEQSYCQRVVDGRMSELVKDAAEAVRRGELPPTSIKVGGHLSTPVILRDGRVYGTVCCFGSVPKNHLVEADLVRLKQCAKLVARKLDIQQRTDFSPARK</sequence>
<dbReference type="Proteomes" id="UP000267464">
    <property type="component" value="Unassembled WGS sequence"/>
</dbReference>
<gene>
    <name evidence="2" type="ORF">DZC73_02415</name>
</gene>
<keyword evidence="3" id="KW-1185">Reference proteome</keyword>
<proteinExistence type="predicted"/>
<accession>A0A3N7HUC0</accession>
<reference evidence="2 3" key="1">
    <citation type="submission" date="2018-08" db="EMBL/GenBank/DDBJ databases">
        <authorList>
            <person name="Khan S.A."/>
            <person name="Jeon C.O."/>
            <person name="Chun B.H."/>
            <person name="Jeong S.E."/>
        </authorList>
    </citation>
    <scope>NUCLEOTIDE SEQUENCE [LARGE SCALE GENOMIC DNA]</scope>
    <source>
        <strain evidence="2 3">S-16</strain>
    </source>
</reference>
<evidence type="ECO:0000313" key="2">
    <source>
        <dbReference type="EMBL" id="RQP25927.1"/>
    </source>
</evidence>
<dbReference type="EMBL" id="QUSW01000001">
    <property type="protein sequence ID" value="RQP25927.1"/>
    <property type="molecule type" value="Genomic_DNA"/>
</dbReference>
<feature type="domain" description="GAF" evidence="1">
    <location>
        <begin position="30"/>
        <end position="177"/>
    </location>
</feature>
<dbReference type="InterPro" id="IPR029016">
    <property type="entry name" value="GAF-like_dom_sf"/>
</dbReference>
<dbReference type="SUPFAM" id="SSF55781">
    <property type="entry name" value="GAF domain-like"/>
    <property type="match status" value="1"/>
</dbReference>
<dbReference type="RefSeq" id="WP_124538595.1">
    <property type="nucleotide sequence ID" value="NZ_QUSW01000001.1"/>
</dbReference>
<dbReference type="SMART" id="SM00065">
    <property type="entry name" value="GAF"/>
    <property type="match status" value="1"/>
</dbReference>
<organism evidence="2 3">
    <name type="scientific">Piscinibacter terrae</name>
    <dbReference type="NCBI Taxonomy" id="2496871"/>
    <lineage>
        <taxon>Bacteria</taxon>
        <taxon>Pseudomonadati</taxon>
        <taxon>Pseudomonadota</taxon>
        <taxon>Betaproteobacteria</taxon>
        <taxon>Burkholderiales</taxon>
        <taxon>Sphaerotilaceae</taxon>
        <taxon>Piscinibacter</taxon>
    </lineage>
</organism>
<dbReference type="InterPro" id="IPR003018">
    <property type="entry name" value="GAF"/>
</dbReference>
<reference evidence="2 3" key="2">
    <citation type="submission" date="2018-12" db="EMBL/GenBank/DDBJ databases">
        <title>Rhizobacter gummiphilus sp. nov., a rubber-degrading bacterium isolated from the soil of a botanical garden in Japan.</title>
        <authorList>
            <person name="Shunsuke S.S."/>
        </authorList>
    </citation>
    <scope>NUCLEOTIDE SEQUENCE [LARGE SCALE GENOMIC DNA]</scope>
    <source>
        <strain evidence="2 3">S-16</strain>
    </source>
</reference>
<protein>
    <submittedName>
        <fullName evidence="2">Diguanylate cyclase</fullName>
    </submittedName>
</protein>
<evidence type="ECO:0000259" key="1">
    <source>
        <dbReference type="SMART" id="SM00065"/>
    </source>
</evidence>
<comment type="caution">
    <text evidence="2">The sequence shown here is derived from an EMBL/GenBank/DDBJ whole genome shotgun (WGS) entry which is preliminary data.</text>
</comment>
<evidence type="ECO:0000313" key="3">
    <source>
        <dbReference type="Proteomes" id="UP000267464"/>
    </source>
</evidence>
<dbReference type="Pfam" id="PF13185">
    <property type="entry name" value="GAF_2"/>
    <property type="match status" value="1"/>
</dbReference>
<dbReference type="Gene3D" id="3.30.450.40">
    <property type="match status" value="1"/>
</dbReference>